<accession>A0A2Z5R0U6</accession>
<dbReference type="EMBL" id="AP017895">
    <property type="protein sequence ID" value="BAV88405.1"/>
    <property type="molecule type" value="Genomic_DNA"/>
</dbReference>
<dbReference type="KEGG" id="raj:RA11412_2106"/>
<evidence type="ECO:0000313" key="1">
    <source>
        <dbReference type="EMBL" id="BAV88405.1"/>
    </source>
</evidence>
<protein>
    <submittedName>
        <fullName evidence="1">Uncharacterized protein</fullName>
    </submittedName>
</protein>
<sequence>MGARIYRQRIQRALTRGLEAALNEQVVHPVENEIMRLETYRNHLR</sequence>
<dbReference type="AlphaFoldDB" id="A0A2Z5R0U6"/>
<proteinExistence type="predicted"/>
<reference evidence="1 2" key="1">
    <citation type="submission" date="2016-10" db="EMBL/GenBank/DDBJ databases">
        <title>Genome sequence of Rothia aeria strain JCM11412.</title>
        <authorList>
            <person name="Nambu T."/>
        </authorList>
    </citation>
    <scope>NUCLEOTIDE SEQUENCE [LARGE SCALE GENOMIC DNA]</scope>
    <source>
        <strain evidence="1 2">JCM 11412</strain>
    </source>
</reference>
<organism evidence="1 2">
    <name type="scientific">Rothia aeria</name>
    <dbReference type="NCBI Taxonomy" id="172042"/>
    <lineage>
        <taxon>Bacteria</taxon>
        <taxon>Bacillati</taxon>
        <taxon>Actinomycetota</taxon>
        <taxon>Actinomycetes</taxon>
        <taxon>Micrococcales</taxon>
        <taxon>Micrococcaceae</taxon>
        <taxon>Rothia</taxon>
    </lineage>
</organism>
<evidence type="ECO:0000313" key="2">
    <source>
        <dbReference type="Proteomes" id="UP000250241"/>
    </source>
</evidence>
<name>A0A2Z5R0U6_9MICC</name>
<dbReference type="Proteomes" id="UP000250241">
    <property type="component" value="Chromosome"/>
</dbReference>
<gene>
    <name evidence="1" type="ORF">RA11412_2106</name>
</gene>
<keyword evidence="2" id="KW-1185">Reference proteome</keyword>